<organism evidence="1">
    <name type="scientific">Arundo donax</name>
    <name type="common">Giant reed</name>
    <name type="synonym">Donax arundinaceus</name>
    <dbReference type="NCBI Taxonomy" id="35708"/>
    <lineage>
        <taxon>Eukaryota</taxon>
        <taxon>Viridiplantae</taxon>
        <taxon>Streptophyta</taxon>
        <taxon>Embryophyta</taxon>
        <taxon>Tracheophyta</taxon>
        <taxon>Spermatophyta</taxon>
        <taxon>Magnoliopsida</taxon>
        <taxon>Liliopsida</taxon>
        <taxon>Poales</taxon>
        <taxon>Poaceae</taxon>
        <taxon>PACMAD clade</taxon>
        <taxon>Arundinoideae</taxon>
        <taxon>Arundineae</taxon>
        <taxon>Arundo</taxon>
    </lineage>
</organism>
<sequence length="21" mass="2833">MRSKRLWIKQKYELKEKLRIW</sequence>
<reference evidence="1" key="2">
    <citation type="journal article" date="2015" name="Data Brief">
        <title>Shoot transcriptome of the giant reed, Arundo donax.</title>
        <authorList>
            <person name="Barrero R.A."/>
            <person name="Guerrero F.D."/>
            <person name="Moolhuijzen P."/>
            <person name="Goolsby J.A."/>
            <person name="Tidwell J."/>
            <person name="Bellgard S.E."/>
            <person name="Bellgard M.I."/>
        </authorList>
    </citation>
    <scope>NUCLEOTIDE SEQUENCE</scope>
    <source>
        <tissue evidence="1">Shoot tissue taken approximately 20 cm above the soil surface</tissue>
    </source>
</reference>
<dbReference type="AlphaFoldDB" id="A0A0A9ED52"/>
<evidence type="ECO:0000313" key="1">
    <source>
        <dbReference type="EMBL" id="JAD97991.1"/>
    </source>
</evidence>
<dbReference type="EMBL" id="GBRH01199904">
    <property type="protein sequence ID" value="JAD97991.1"/>
    <property type="molecule type" value="Transcribed_RNA"/>
</dbReference>
<accession>A0A0A9ED52</accession>
<reference evidence="1" key="1">
    <citation type="submission" date="2014-09" db="EMBL/GenBank/DDBJ databases">
        <authorList>
            <person name="Magalhaes I.L.F."/>
            <person name="Oliveira U."/>
            <person name="Santos F.R."/>
            <person name="Vidigal T.H.D.A."/>
            <person name="Brescovit A.D."/>
            <person name="Santos A.J."/>
        </authorList>
    </citation>
    <scope>NUCLEOTIDE SEQUENCE</scope>
    <source>
        <tissue evidence="1">Shoot tissue taken approximately 20 cm above the soil surface</tissue>
    </source>
</reference>
<proteinExistence type="predicted"/>
<name>A0A0A9ED52_ARUDO</name>
<protein>
    <submittedName>
        <fullName evidence="1">Uncharacterized protein</fullName>
    </submittedName>
</protein>